<comment type="caution">
    <text evidence="3">The sequence shown here is derived from an EMBL/GenBank/DDBJ whole genome shotgun (WGS) entry which is preliminary data.</text>
</comment>
<dbReference type="Proteomes" id="UP001464891">
    <property type="component" value="Unassembled WGS sequence"/>
</dbReference>
<evidence type="ECO:0000313" key="3">
    <source>
        <dbReference type="EMBL" id="MEP0817997.1"/>
    </source>
</evidence>
<sequence length="246" mass="26929">MTISGDFVPSDGRDFGSEPAYPTIFGIALTPTISGVLVAVLGIGASAYLLLNQVQPAWNTYQTLQAEAEQKENQIQQRGNIQKKIDTANKNLEQAKQRRTEVYALFADERTLDTLLLDLNRLVNARKAKLSSFTPAPEPATVVSDGSLGPAVNGKLKRKEITVNLEGNYEQTQSIMRSVERLQPLLLVKSFNSQLDQSTQKITVDRRGRLLPVGRPETNLKTSFKLQALLPLSSEEAAAAAKPPAQ</sequence>
<dbReference type="EMBL" id="JAMPKM010000007">
    <property type="protein sequence ID" value="MEP0817997.1"/>
    <property type="molecule type" value="Genomic_DNA"/>
</dbReference>
<keyword evidence="1" id="KW-0175">Coiled coil</keyword>
<dbReference type="RefSeq" id="WP_190432383.1">
    <property type="nucleotide sequence ID" value="NZ_JAMPKM010000007.1"/>
</dbReference>
<keyword evidence="2" id="KW-0472">Membrane</keyword>
<dbReference type="Gene3D" id="3.30.70.60">
    <property type="match status" value="1"/>
</dbReference>
<feature type="transmembrane region" description="Helical" evidence="2">
    <location>
        <begin position="20"/>
        <end position="51"/>
    </location>
</feature>
<keyword evidence="4" id="KW-1185">Reference proteome</keyword>
<reference evidence="3 4" key="1">
    <citation type="submission" date="2022-04" db="EMBL/GenBank/DDBJ databases">
        <title>Positive selection, recombination, and allopatry shape intraspecific diversity of widespread and dominant cyanobacteria.</title>
        <authorList>
            <person name="Wei J."/>
            <person name="Shu W."/>
            <person name="Hu C."/>
        </authorList>
    </citation>
    <scope>NUCLEOTIDE SEQUENCE [LARGE SCALE GENOMIC DNA]</scope>
    <source>
        <strain evidence="3 4">GB2-A4</strain>
    </source>
</reference>
<dbReference type="InterPro" id="IPR014717">
    <property type="entry name" value="Transl_elong_EF1B/ribsomal_bS6"/>
</dbReference>
<evidence type="ECO:0000313" key="4">
    <source>
        <dbReference type="Proteomes" id="UP001464891"/>
    </source>
</evidence>
<accession>A0ABV0J883</accession>
<protein>
    <submittedName>
        <fullName evidence="3">Pilus assembly protein</fullName>
    </submittedName>
</protein>
<evidence type="ECO:0000256" key="1">
    <source>
        <dbReference type="SAM" id="Coils"/>
    </source>
</evidence>
<proteinExistence type="predicted"/>
<keyword evidence="2" id="KW-0812">Transmembrane</keyword>
<gene>
    <name evidence="3" type="ORF">NC998_12925</name>
</gene>
<organism evidence="3 4">
    <name type="scientific">Trichocoleus desertorum GB2-A4</name>
    <dbReference type="NCBI Taxonomy" id="2933944"/>
    <lineage>
        <taxon>Bacteria</taxon>
        <taxon>Bacillati</taxon>
        <taxon>Cyanobacteriota</taxon>
        <taxon>Cyanophyceae</taxon>
        <taxon>Leptolyngbyales</taxon>
        <taxon>Trichocoleusaceae</taxon>
        <taxon>Trichocoleus</taxon>
    </lineage>
</organism>
<feature type="coiled-coil region" evidence="1">
    <location>
        <begin position="61"/>
        <end position="105"/>
    </location>
</feature>
<name>A0ABV0J883_9CYAN</name>
<keyword evidence="2" id="KW-1133">Transmembrane helix</keyword>
<evidence type="ECO:0000256" key="2">
    <source>
        <dbReference type="SAM" id="Phobius"/>
    </source>
</evidence>